<evidence type="ECO:0000313" key="2">
    <source>
        <dbReference type="Proteomes" id="UP001163603"/>
    </source>
</evidence>
<accession>A0ACC0YY44</accession>
<dbReference type="Proteomes" id="UP001163603">
    <property type="component" value="Chromosome 4"/>
</dbReference>
<protein>
    <submittedName>
        <fullName evidence="1">Uncharacterized protein</fullName>
    </submittedName>
</protein>
<gene>
    <name evidence="1" type="ORF">Pint_17269</name>
</gene>
<dbReference type="EMBL" id="CM047739">
    <property type="protein sequence ID" value="KAJ0043201.1"/>
    <property type="molecule type" value="Genomic_DNA"/>
</dbReference>
<proteinExistence type="predicted"/>
<sequence length="128" mass="14386">MNNYVLFGVGPSRRNFINVSNNSSRSGFTVTRQCGGGVGGMNCQDCGNQAKKDCSYEMQNLLRERQQQLSASQRQHQQQQQQQNNQREEQLQFRGETPKRQRENQGDTPSLACTSTTTLLPITTTGKV</sequence>
<organism evidence="1 2">
    <name type="scientific">Pistacia integerrima</name>
    <dbReference type="NCBI Taxonomy" id="434235"/>
    <lineage>
        <taxon>Eukaryota</taxon>
        <taxon>Viridiplantae</taxon>
        <taxon>Streptophyta</taxon>
        <taxon>Embryophyta</taxon>
        <taxon>Tracheophyta</taxon>
        <taxon>Spermatophyta</taxon>
        <taxon>Magnoliopsida</taxon>
        <taxon>eudicotyledons</taxon>
        <taxon>Gunneridae</taxon>
        <taxon>Pentapetalae</taxon>
        <taxon>rosids</taxon>
        <taxon>malvids</taxon>
        <taxon>Sapindales</taxon>
        <taxon>Anacardiaceae</taxon>
        <taxon>Pistacia</taxon>
    </lineage>
</organism>
<keyword evidence="2" id="KW-1185">Reference proteome</keyword>
<name>A0ACC0YY44_9ROSI</name>
<reference evidence="2" key="1">
    <citation type="journal article" date="2023" name="G3 (Bethesda)">
        <title>Genome assembly and association tests identify interacting loci associated with vigor, precocity, and sex in interspecific pistachio rootstocks.</title>
        <authorList>
            <person name="Palmer W."/>
            <person name="Jacygrad E."/>
            <person name="Sagayaradj S."/>
            <person name="Cavanaugh K."/>
            <person name="Han R."/>
            <person name="Bertier L."/>
            <person name="Beede B."/>
            <person name="Kafkas S."/>
            <person name="Golino D."/>
            <person name="Preece J."/>
            <person name="Michelmore R."/>
        </authorList>
    </citation>
    <scope>NUCLEOTIDE SEQUENCE [LARGE SCALE GENOMIC DNA]</scope>
</reference>
<evidence type="ECO:0000313" key="1">
    <source>
        <dbReference type="EMBL" id="KAJ0043201.1"/>
    </source>
</evidence>
<comment type="caution">
    <text evidence="1">The sequence shown here is derived from an EMBL/GenBank/DDBJ whole genome shotgun (WGS) entry which is preliminary data.</text>
</comment>